<dbReference type="PROSITE" id="PS00844">
    <property type="entry name" value="DALA_DALA_LIGASE_2"/>
    <property type="match status" value="1"/>
</dbReference>
<feature type="active site" evidence="17">
    <location>
        <position position="272"/>
    </location>
</feature>
<dbReference type="GO" id="GO:0046872">
    <property type="term" value="F:metal ion binding"/>
    <property type="evidence" value="ECO:0007669"/>
    <property type="project" value="UniProtKB-KW"/>
</dbReference>
<dbReference type="Gene3D" id="3.30.470.20">
    <property type="entry name" value="ATP-grasp fold, B domain"/>
    <property type="match status" value="1"/>
</dbReference>
<dbReference type="GO" id="GO:0008716">
    <property type="term" value="F:D-alanine-D-alanine ligase activity"/>
    <property type="evidence" value="ECO:0007669"/>
    <property type="project" value="UniProtKB-UniRule"/>
</dbReference>
<dbReference type="InterPro" id="IPR011761">
    <property type="entry name" value="ATP-grasp"/>
</dbReference>
<feature type="domain" description="ATP-grasp" evidence="20">
    <location>
        <begin position="102"/>
        <end position="294"/>
    </location>
</feature>
<evidence type="ECO:0000313" key="22">
    <source>
        <dbReference type="Proteomes" id="UP001157947"/>
    </source>
</evidence>
<keyword evidence="11 16" id="KW-0133">Cell shape</keyword>
<dbReference type="SUPFAM" id="SSF52440">
    <property type="entry name" value="PreATP-grasp domain"/>
    <property type="match status" value="1"/>
</dbReference>
<evidence type="ECO:0000256" key="1">
    <source>
        <dbReference type="ARBA" id="ARBA00001936"/>
    </source>
</evidence>
<keyword evidence="10 18" id="KW-0460">Magnesium</keyword>
<evidence type="ECO:0000256" key="11">
    <source>
        <dbReference type="ARBA" id="ARBA00022960"/>
    </source>
</evidence>
<keyword evidence="6 16" id="KW-0436">Ligase</keyword>
<proteinExistence type="inferred from homology"/>
<keyword evidence="22" id="KW-1185">Reference proteome</keyword>
<evidence type="ECO:0000256" key="14">
    <source>
        <dbReference type="ARBA" id="ARBA00023316"/>
    </source>
</evidence>
<dbReference type="AlphaFoldDB" id="A0AA45WIU1"/>
<dbReference type="PROSITE" id="PS00843">
    <property type="entry name" value="DALA_DALA_LIGASE_1"/>
    <property type="match status" value="1"/>
</dbReference>
<evidence type="ECO:0000256" key="16">
    <source>
        <dbReference type="HAMAP-Rule" id="MF_00047"/>
    </source>
</evidence>
<dbReference type="SUPFAM" id="SSF56059">
    <property type="entry name" value="Glutathione synthetase ATP-binding domain-like"/>
    <property type="match status" value="1"/>
</dbReference>
<evidence type="ECO:0000256" key="4">
    <source>
        <dbReference type="ARBA" id="ARBA00012216"/>
    </source>
</evidence>
<evidence type="ECO:0000256" key="2">
    <source>
        <dbReference type="ARBA" id="ARBA00004496"/>
    </source>
</evidence>
<dbReference type="GO" id="GO:0071555">
    <property type="term" value="P:cell wall organization"/>
    <property type="evidence" value="ECO:0007669"/>
    <property type="project" value="UniProtKB-KW"/>
</dbReference>
<evidence type="ECO:0000256" key="15">
    <source>
        <dbReference type="ARBA" id="ARBA00047614"/>
    </source>
</evidence>
<evidence type="ECO:0000256" key="13">
    <source>
        <dbReference type="ARBA" id="ARBA00023211"/>
    </source>
</evidence>
<evidence type="ECO:0000256" key="8">
    <source>
        <dbReference type="ARBA" id="ARBA00022741"/>
    </source>
</evidence>
<dbReference type="Pfam" id="PF07478">
    <property type="entry name" value="Dala_Dala_lig_C"/>
    <property type="match status" value="1"/>
</dbReference>
<dbReference type="GO" id="GO:0009252">
    <property type="term" value="P:peptidoglycan biosynthetic process"/>
    <property type="evidence" value="ECO:0007669"/>
    <property type="project" value="UniProtKB-UniRule"/>
</dbReference>
<evidence type="ECO:0000313" key="21">
    <source>
        <dbReference type="EMBL" id="SMP01090.1"/>
    </source>
</evidence>
<dbReference type="EMBL" id="FXTX01000001">
    <property type="protein sequence ID" value="SMP01090.1"/>
    <property type="molecule type" value="Genomic_DNA"/>
</dbReference>
<evidence type="ECO:0000256" key="3">
    <source>
        <dbReference type="ARBA" id="ARBA00010871"/>
    </source>
</evidence>
<keyword evidence="7 18" id="KW-0479">Metal-binding</keyword>
<dbReference type="NCBIfam" id="TIGR01205">
    <property type="entry name" value="D_ala_D_alaTIGR"/>
    <property type="match status" value="1"/>
</dbReference>
<dbReference type="PROSITE" id="PS50975">
    <property type="entry name" value="ATP_GRASP"/>
    <property type="match status" value="1"/>
</dbReference>
<evidence type="ECO:0000256" key="6">
    <source>
        <dbReference type="ARBA" id="ARBA00022598"/>
    </source>
</evidence>
<accession>A0AA45WIU1</accession>
<evidence type="ECO:0000256" key="18">
    <source>
        <dbReference type="PIRSR" id="PIRSR039102-3"/>
    </source>
</evidence>
<evidence type="ECO:0000259" key="20">
    <source>
        <dbReference type="PROSITE" id="PS50975"/>
    </source>
</evidence>
<feature type="active site" evidence="17">
    <location>
        <position position="14"/>
    </location>
</feature>
<dbReference type="InterPro" id="IPR011127">
    <property type="entry name" value="Dala_Dala_lig_N"/>
</dbReference>
<comment type="function">
    <text evidence="16">Cell wall formation.</text>
</comment>
<dbReference type="SMART" id="SM01209">
    <property type="entry name" value="GARS_A"/>
    <property type="match status" value="1"/>
</dbReference>
<dbReference type="NCBIfam" id="NF002378">
    <property type="entry name" value="PRK01372.1"/>
    <property type="match status" value="1"/>
</dbReference>
<dbReference type="EC" id="6.3.2.4" evidence="4 16"/>
<dbReference type="GO" id="GO:0008360">
    <property type="term" value="P:regulation of cell shape"/>
    <property type="evidence" value="ECO:0007669"/>
    <property type="project" value="UniProtKB-KW"/>
</dbReference>
<comment type="subcellular location">
    <subcellularLocation>
        <location evidence="2 16">Cytoplasm</location>
    </subcellularLocation>
</comment>
<dbReference type="Proteomes" id="UP001157947">
    <property type="component" value="Unassembled WGS sequence"/>
</dbReference>
<keyword evidence="8 19" id="KW-0547">Nucleotide-binding</keyword>
<dbReference type="InterPro" id="IPR016185">
    <property type="entry name" value="PreATP-grasp_dom_sf"/>
</dbReference>
<dbReference type="Pfam" id="PF01820">
    <property type="entry name" value="Dala_Dala_lig_N"/>
    <property type="match status" value="1"/>
</dbReference>
<feature type="binding site" evidence="18">
    <location>
        <position position="263"/>
    </location>
    <ligand>
        <name>Mg(2+)</name>
        <dbReference type="ChEBI" id="CHEBI:18420"/>
        <label>2</label>
    </ligand>
</feature>
<evidence type="ECO:0000256" key="19">
    <source>
        <dbReference type="PROSITE-ProRule" id="PRU00409"/>
    </source>
</evidence>
<gene>
    <name evidence="16" type="primary">ddl</name>
    <name evidence="21" type="ORF">SAMN06264868_101194</name>
</gene>
<dbReference type="InterPro" id="IPR000291">
    <property type="entry name" value="D-Ala_lig_Van_CS"/>
</dbReference>
<organism evidence="21 22">
    <name type="scientific">Venenivibrio stagnispumantis</name>
    <dbReference type="NCBI Taxonomy" id="407998"/>
    <lineage>
        <taxon>Bacteria</taxon>
        <taxon>Pseudomonadati</taxon>
        <taxon>Aquificota</taxon>
        <taxon>Aquificia</taxon>
        <taxon>Aquificales</taxon>
        <taxon>Hydrogenothermaceae</taxon>
        <taxon>Venenivibrio</taxon>
    </lineage>
</organism>
<evidence type="ECO:0000256" key="9">
    <source>
        <dbReference type="ARBA" id="ARBA00022840"/>
    </source>
</evidence>
<dbReference type="NCBIfam" id="NF002528">
    <property type="entry name" value="PRK01966.1-4"/>
    <property type="match status" value="1"/>
</dbReference>
<dbReference type="GO" id="GO:0005524">
    <property type="term" value="F:ATP binding"/>
    <property type="evidence" value="ECO:0007669"/>
    <property type="project" value="UniProtKB-UniRule"/>
</dbReference>
<dbReference type="PANTHER" id="PTHR23132">
    <property type="entry name" value="D-ALANINE--D-ALANINE LIGASE"/>
    <property type="match status" value="1"/>
</dbReference>
<evidence type="ECO:0000256" key="10">
    <source>
        <dbReference type="ARBA" id="ARBA00022842"/>
    </source>
</evidence>
<feature type="binding site" evidence="18">
    <location>
        <position position="249"/>
    </location>
    <ligand>
        <name>Mg(2+)</name>
        <dbReference type="ChEBI" id="CHEBI:18420"/>
        <label>1</label>
    </ligand>
</feature>
<feature type="binding site" evidence="18">
    <location>
        <position position="261"/>
    </location>
    <ligand>
        <name>Mg(2+)</name>
        <dbReference type="ChEBI" id="CHEBI:18420"/>
        <label>1</label>
    </ligand>
</feature>
<dbReference type="GO" id="GO:0005737">
    <property type="term" value="C:cytoplasm"/>
    <property type="evidence" value="ECO:0007669"/>
    <property type="project" value="UniProtKB-SubCell"/>
</dbReference>
<evidence type="ECO:0000256" key="12">
    <source>
        <dbReference type="ARBA" id="ARBA00022984"/>
    </source>
</evidence>
<sequence>MVKVALIYGGVSKEREISIKSGKAVEKALKELNYDYKVFDIVEPLKFIKEISEYKPDVAFIALHGKVGEDGIIQGVLEFLNIPYTGSGVKTSAVCMDKETTKDILKSHNLPVPKSFTIKSMQEIKNKDIKFPVVVKAATEGSSIGVYIVKNQQELENALEEAFKLDKKVLIEEYIEGREITVSILNGKPLDIVEIVVEEGFYDFQNKYITGKTKYICPAQIEKDTYLYIQDLALKAYSILECKGAARVDFILSDKQPYILELNTIPGMTEHSLLPKAAKTAGIDFNNLVKLIIEGALNENR</sequence>
<keyword evidence="12 16" id="KW-0573">Peptidoglycan synthesis</keyword>
<comment type="cofactor">
    <cofactor evidence="18">
        <name>Mg(2+)</name>
        <dbReference type="ChEBI" id="CHEBI:18420"/>
    </cofactor>
    <cofactor evidence="18">
        <name>Mn(2+)</name>
        <dbReference type="ChEBI" id="CHEBI:29035"/>
    </cofactor>
    <text evidence="18">Binds 2 magnesium or manganese ions per subunit.</text>
</comment>
<dbReference type="FunFam" id="3.30.470.20:FF:000008">
    <property type="entry name" value="D-alanine--D-alanine ligase"/>
    <property type="match status" value="1"/>
</dbReference>
<dbReference type="PANTHER" id="PTHR23132:SF23">
    <property type="entry name" value="D-ALANINE--D-ALANINE LIGASE B"/>
    <property type="match status" value="1"/>
</dbReference>
<comment type="cofactor">
    <cofactor evidence="1">
        <name>Mn(2+)</name>
        <dbReference type="ChEBI" id="CHEBI:29035"/>
    </cofactor>
</comment>
<keyword evidence="14 16" id="KW-0961">Cell wall biogenesis/degradation</keyword>
<dbReference type="HAMAP" id="MF_00047">
    <property type="entry name" value="Dala_Dala_lig"/>
    <property type="match status" value="1"/>
</dbReference>
<dbReference type="InterPro" id="IPR013815">
    <property type="entry name" value="ATP_grasp_subdomain_1"/>
</dbReference>
<feature type="active site" evidence="17">
    <location>
        <position position="142"/>
    </location>
</feature>
<dbReference type="InterPro" id="IPR011095">
    <property type="entry name" value="Dala_Dala_lig_C"/>
</dbReference>
<dbReference type="InterPro" id="IPR005905">
    <property type="entry name" value="D_ala_D_ala"/>
</dbReference>
<comment type="catalytic activity">
    <reaction evidence="15 16">
        <text>2 D-alanine + ATP = D-alanyl-D-alanine + ADP + phosphate + H(+)</text>
        <dbReference type="Rhea" id="RHEA:11224"/>
        <dbReference type="ChEBI" id="CHEBI:15378"/>
        <dbReference type="ChEBI" id="CHEBI:30616"/>
        <dbReference type="ChEBI" id="CHEBI:43474"/>
        <dbReference type="ChEBI" id="CHEBI:57416"/>
        <dbReference type="ChEBI" id="CHEBI:57822"/>
        <dbReference type="ChEBI" id="CHEBI:456216"/>
        <dbReference type="EC" id="6.3.2.4"/>
    </reaction>
</comment>
<name>A0AA45WIU1_9AQUI</name>
<reference evidence="21" key="1">
    <citation type="submission" date="2017-05" db="EMBL/GenBank/DDBJ databases">
        <authorList>
            <person name="Varghese N."/>
            <person name="Submissions S."/>
        </authorList>
    </citation>
    <scope>NUCLEOTIDE SEQUENCE</scope>
    <source>
        <strain evidence="21">DSM 18763</strain>
    </source>
</reference>
<dbReference type="Gene3D" id="3.30.1490.20">
    <property type="entry name" value="ATP-grasp fold, A domain"/>
    <property type="match status" value="1"/>
</dbReference>
<keyword evidence="13 18" id="KW-0464">Manganese</keyword>
<comment type="caution">
    <text evidence="21">The sequence shown here is derived from an EMBL/GenBank/DDBJ whole genome shotgun (WGS) entry which is preliminary data.</text>
</comment>
<dbReference type="Gene3D" id="3.40.50.20">
    <property type="match status" value="1"/>
</dbReference>
<evidence type="ECO:0000256" key="5">
    <source>
        <dbReference type="ARBA" id="ARBA00022490"/>
    </source>
</evidence>
<feature type="binding site" evidence="18">
    <location>
        <position position="261"/>
    </location>
    <ligand>
        <name>Mg(2+)</name>
        <dbReference type="ChEBI" id="CHEBI:18420"/>
        <label>2</label>
    </ligand>
</feature>
<keyword evidence="5 16" id="KW-0963">Cytoplasm</keyword>
<comment type="similarity">
    <text evidence="3 16">Belongs to the D-alanine--D-alanine ligase family.</text>
</comment>
<protein>
    <recommendedName>
        <fullName evidence="4 16">D-alanine--D-alanine ligase</fullName>
        <ecNumber evidence="4 16">6.3.2.4</ecNumber>
    </recommendedName>
    <alternativeName>
        <fullName evidence="16">D-Ala-D-Ala ligase</fullName>
    </alternativeName>
    <alternativeName>
        <fullName evidence="16">D-alanylalanine synthetase</fullName>
    </alternativeName>
</protein>
<dbReference type="PIRSF" id="PIRSF039102">
    <property type="entry name" value="Ddl/VanB"/>
    <property type="match status" value="1"/>
</dbReference>
<evidence type="ECO:0000256" key="17">
    <source>
        <dbReference type="PIRSR" id="PIRSR039102-1"/>
    </source>
</evidence>
<keyword evidence="9 19" id="KW-0067">ATP-binding</keyword>
<comment type="pathway">
    <text evidence="16">Cell wall biogenesis; peptidoglycan biosynthesis.</text>
</comment>
<evidence type="ECO:0000256" key="7">
    <source>
        <dbReference type="ARBA" id="ARBA00022723"/>
    </source>
</evidence>